<evidence type="ECO:0000256" key="1">
    <source>
        <dbReference type="ARBA" id="ARBA00004196"/>
    </source>
</evidence>
<dbReference type="EMBL" id="BSWK01000025">
    <property type="protein sequence ID" value="GMB87098.1"/>
    <property type="molecule type" value="Genomic_DNA"/>
</dbReference>
<dbReference type="GO" id="GO:0030313">
    <property type="term" value="C:cell envelope"/>
    <property type="evidence" value="ECO:0007669"/>
    <property type="project" value="UniProtKB-SubCell"/>
</dbReference>
<dbReference type="AlphaFoldDB" id="A0AAV5PFQ5"/>
<dbReference type="Proteomes" id="UP001165243">
    <property type="component" value="Unassembled WGS sequence"/>
</dbReference>
<dbReference type="PANTHER" id="PTHR30290">
    <property type="entry name" value="PERIPLASMIC BINDING COMPONENT OF ABC TRANSPORTER"/>
    <property type="match status" value="1"/>
</dbReference>
<dbReference type="Gene3D" id="3.40.190.10">
    <property type="entry name" value="Periplasmic binding protein-like II"/>
    <property type="match status" value="1"/>
</dbReference>
<dbReference type="SUPFAM" id="SSF53850">
    <property type="entry name" value="Periplasmic binding protein-like II"/>
    <property type="match status" value="1"/>
</dbReference>
<dbReference type="GO" id="GO:0015833">
    <property type="term" value="P:peptide transport"/>
    <property type="evidence" value="ECO:0007669"/>
    <property type="project" value="TreeGrafter"/>
</dbReference>
<comment type="similarity">
    <text evidence="2">Belongs to the bacterial solute-binding protein 5 family.</text>
</comment>
<name>A0AAV5PFQ5_LACDE</name>
<proteinExistence type="inferred from homology"/>
<dbReference type="PANTHER" id="PTHR30290:SF10">
    <property type="entry name" value="PERIPLASMIC OLIGOPEPTIDE-BINDING PROTEIN-RELATED"/>
    <property type="match status" value="1"/>
</dbReference>
<comment type="subcellular location">
    <subcellularLocation>
        <location evidence="1">Cell envelope</location>
    </subcellularLocation>
</comment>
<gene>
    <name evidence="6" type="ORF">ME0900_14710</name>
</gene>
<evidence type="ECO:0000256" key="3">
    <source>
        <dbReference type="ARBA" id="ARBA00022448"/>
    </source>
</evidence>
<evidence type="ECO:0000259" key="5">
    <source>
        <dbReference type="Pfam" id="PF00496"/>
    </source>
</evidence>
<evidence type="ECO:0000256" key="4">
    <source>
        <dbReference type="ARBA" id="ARBA00022729"/>
    </source>
</evidence>
<evidence type="ECO:0000256" key="2">
    <source>
        <dbReference type="ARBA" id="ARBA00005695"/>
    </source>
</evidence>
<accession>A0AAV5PFQ5</accession>
<dbReference type="GO" id="GO:1904680">
    <property type="term" value="F:peptide transmembrane transporter activity"/>
    <property type="evidence" value="ECO:0007669"/>
    <property type="project" value="TreeGrafter"/>
</dbReference>
<keyword evidence="3" id="KW-0813">Transport</keyword>
<keyword evidence="4" id="KW-0732">Signal</keyword>
<comment type="caution">
    <text evidence="6">The sequence shown here is derived from an EMBL/GenBank/DDBJ whole genome shotgun (WGS) entry which is preliminary data.</text>
</comment>
<evidence type="ECO:0000313" key="7">
    <source>
        <dbReference type="Proteomes" id="UP001165243"/>
    </source>
</evidence>
<sequence>MVEKSPSTAYNLYQDGKLDTVILSAQAAKNLQKQAGYVIRKNNGTTYMQFNTKLAKFKSTKLRQAVSMALDRKALAKTLGGGFTGATTFTAAYMTKVDGQDFTQLAQDKTTKQITSYHKTLAQKTFKEALKDLQLKKLSFTLLMADDDSSKAIGEYIQSALETAFGKQVSVKVQSLPTTSPSLPRWTAAILKPASAAGMLTSLTRFHSWTA</sequence>
<dbReference type="Pfam" id="PF00496">
    <property type="entry name" value="SBP_bac_5"/>
    <property type="match status" value="1"/>
</dbReference>
<dbReference type="InterPro" id="IPR039424">
    <property type="entry name" value="SBP_5"/>
</dbReference>
<protein>
    <recommendedName>
        <fullName evidence="5">Solute-binding protein family 5 domain-containing protein</fullName>
    </recommendedName>
</protein>
<evidence type="ECO:0000313" key="6">
    <source>
        <dbReference type="EMBL" id="GMB87098.1"/>
    </source>
</evidence>
<dbReference type="InterPro" id="IPR000914">
    <property type="entry name" value="SBP_5_dom"/>
</dbReference>
<feature type="domain" description="Solute-binding protein family 5" evidence="5">
    <location>
        <begin position="3"/>
        <end position="179"/>
    </location>
</feature>
<reference evidence="6" key="1">
    <citation type="submission" date="2023-04" db="EMBL/GenBank/DDBJ databases">
        <title>Draft genome sequences of Lactobacillus delbrueckii subsp. bulgaricus ME-900 and ME-901 with improved acid tolerance.</title>
        <authorList>
            <person name="Ishida T."/>
            <person name="Yamamoto E."/>
            <person name="Koizumi A."/>
            <person name="Fujiwara S."/>
            <person name="Makino S."/>
            <person name="Kano H."/>
            <person name="Kimura K."/>
        </authorList>
    </citation>
    <scope>NUCLEOTIDE SEQUENCE</scope>
    <source>
        <strain evidence="6">ME-900</strain>
    </source>
</reference>
<organism evidence="6 7">
    <name type="scientific">Lactobacillus delbrueckii subsp. bulgaricus</name>
    <dbReference type="NCBI Taxonomy" id="1585"/>
    <lineage>
        <taxon>Bacteria</taxon>
        <taxon>Bacillati</taxon>
        <taxon>Bacillota</taxon>
        <taxon>Bacilli</taxon>
        <taxon>Lactobacillales</taxon>
        <taxon>Lactobacillaceae</taxon>
        <taxon>Lactobacillus</taxon>
    </lineage>
</organism>
<dbReference type="Gene3D" id="3.10.105.10">
    <property type="entry name" value="Dipeptide-binding Protein, Domain 3"/>
    <property type="match status" value="1"/>
</dbReference>